<dbReference type="PROSITE" id="PS51257">
    <property type="entry name" value="PROKAR_LIPOPROTEIN"/>
    <property type="match status" value="1"/>
</dbReference>
<gene>
    <name evidence="1" type="ORF">E4021_04475</name>
</gene>
<evidence type="ECO:0000313" key="2">
    <source>
        <dbReference type="Proteomes" id="UP000308528"/>
    </source>
</evidence>
<dbReference type="AlphaFoldDB" id="A0A4S4NTQ5"/>
<dbReference type="SUPFAM" id="SSF63825">
    <property type="entry name" value="YWTD domain"/>
    <property type="match status" value="1"/>
</dbReference>
<sequence length="434" mass="47841">MKHLLFPLLCAFFLTGCLEDECTDVVTYTAYHPVVLTAAEWRQDDFTATTPQSVCDPSAFYVYGNILFVLDRNAGLHIIDNSDNADPRPVKFLNIPGGVGLAVRNNVLYVNQYIDLLAFDLSDPREPRFLSRTRDVFDPYTDFAANLHGTGEVTIAYTEGPETITVDCNSPYYGRSWFLEDGFIYTTNRQTFDFAINTSGAANASGGTSEQVGIGGSLARFTINQGTLYAVDENSLRTFSLADPKEPEFMGITQMPWGVETIFPYKDMLFMGANNGMHIYGVSNPLDPEYFATFEHVLSCDPVVVQNDIAYVTMWGGADCGSRGDQLMVIDVSDPRDPRSLQEIPMSNSHGLGVDGNHLFLCSGPEGLKVFDLTDDGRLGAEVHHAPDFPAKDVIVLPAKQELIVLGWEQAGIRQYDYDAEGRPVHAGDLSICN</sequence>
<dbReference type="RefSeq" id="WP_136456740.1">
    <property type="nucleotide sequence ID" value="NZ_SRSF01000001.1"/>
</dbReference>
<dbReference type="InterPro" id="IPR013211">
    <property type="entry name" value="LVIVD"/>
</dbReference>
<accession>A0A4S4NTQ5</accession>
<evidence type="ECO:0008006" key="3">
    <source>
        <dbReference type="Google" id="ProtNLM"/>
    </source>
</evidence>
<name>A0A4S4NTQ5_9BACT</name>
<keyword evidence="2" id="KW-1185">Reference proteome</keyword>
<protein>
    <recommendedName>
        <fullName evidence="3">LVIVD repeat-containing protein</fullName>
    </recommendedName>
</protein>
<dbReference type="Pfam" id="PF08309">
    <property type="entry name" value="LVIVD"/>
    <property type="match status" value="1"/>
</dbReference>
<dbReference type="Proteomes" id="UP000308528">
    <property type="component" value="Unassembled WGS sequence"/>
</dbReference>
<organism evidence="1 2">
    <name type="scientific">Neolewinella litorea</name>
    <dbReference type="NCBI Taxonomy" id="2562452"/>
    <lineage>
        <taxon>Bacteria</taxon>
        <taxon>Pseudomonadati</taxon>
        <taxon>Bacteroidota</taxon>
        <taxon>Saprospiria</taxon>
        <taxon>Saprospirales</taxon>
        <taxon>Lewinellaceae</taxon>
        <taxon>Neolewinella</taxon>
    </lineage>
</organism>
<dbReference type="OrthoDB" id="1521841at2"/>
<dbReference type="EMBL" id="SRSF01000001">
    <property type="protein sequence ID" value="THH41848.1"/>
    <property type="molecule type" value="Genomic_DNA"/>
</dbReference>
<comment type="caution">
    <text evidence="1">The sequence shown here is derived from an EMBL/GenBank/DDBJ whole genome shotgun (WGS) entry which is preliminary data.</text>
</comment>
<proteinExistence type="predicted"/>
<reference evidence="1 2" key="1">
    <citation type="submission" date="2019-04" db="EMBL/GenBank/DDBJ databases">
        <title>Lewinella litorea sp. nov., isolated from a marine sand.</title>
        <authorList>
            <person name="Yoon J.-H."/>
        </authorList>
    </citation>
    <scope>NUCLEOTIDE SEQUENCE [LARGE SCALE GENOMIC DNA]</scope>
    <source>
        <strain evidence="1 2">HSMS-39</strain>
    </source>
</reference>
<dbReference type="SUPFAM" id="SSF63829">
    <property type="entry name" value="Calcium-dependent phosphotriesterase"/>
    <property type="match status" value="1"/>
</dbReference>
<evidence type="ECO:0000313" key="1">
    <source>
        <dbReference type="EMBL" id="THH41848.1"/>
    </source>
</evidence>